<sequence length="109" mass="12899">MSMCTYTYNFIMPSQTCVVNTCKNRTDVKHRFPKEPHLFDVWVSKCYNKKLNNLSMIEAYEKYVICDMHFEPKFKILGTKWLNKEAIPSLLISLGIGFVCNKRWHITDL</sequence>
<feature type="domain" description="THAP-type" evidence="6">
    <location>
        <begin position="12"/>
        <end position="91"/>
    </location>
</feature>
<evidence type="ECO:0000259" key="6">
    <source>
        <dbReference type="PROSITE" id="PS50950"/>
    </source>
</evidence>
<evidence type="ECO:0000256" key="5">
    <source>
        <dbReference type="PROSITE-ProRule" id="PRU00309"/>
    </source>
</evidence>
<evidence type="ECO:0000256" key="2">
    <source>
        <dbReference type="ARBA" id="ARBA00022771"/>
    </source>
</evidence>
<keyword evidence="1" id="KW-0479">Metal-binding</keyword>
<keyword evidence="2 5" id="KW-0863">Zinc-finger</keyword>
<dbReference type="PROSITE" id="PS50950">
    <property type="entry name" value="ZF_THAP"/>
    <property type="match status" value="1"/>
</dbReference>
<evidence type="ECO:0000256" key="3">
    <source>
        <dbReference type="ARBA" id="ARBA00022833"/>
    </source>
</evidence>
<dbReference type="EMBL" id="VUJU01010449">
    <property type="protein sequence ID" value="KAF0714317.1"/>
    <property type="molecule type" value="Genomic_DNA"/>
</dbReference>
<keyword evidence="8" id="KW-1185">Reference proteome</keyword>
<dbReference type="Proteomes" id="UP000478052">
    <property type="component" value="Unassembled WGS sequence"/>
</dbReference>
<organism evidence="7 8">
    <name type="scientific">Aphis craccivora</name>
    <name type="common">Cowpea aphid</name>
    <dbReference type="NCBI Taxonomy" id="307492"/>
    <lineage>
        <taxon>Eukaryota</taxon>
        <taxon>Metazoa</taxon>
        <taxon>Ecdysozoa</taxon>
        <taxon>Arthropoda</taxon>
        <taxon>Hexapoda</taxon>
        <taxon>Insecta</taxon>
        <taxon>Pterygota</taxon>
        <taxon>Neoptera</taxon>
        <taxon>Paraneoptera</taxon>
        <taxon>Hemiptera</taxon>
        <taxon>Sternorrhyncha</taxon>
        <taxon>Aphidomorpha</taxon>
        <taxon>Aphidoidea</taxon>
        <taxon>Aphididae</taxon>
        <taxon>Aphidini</taxon>
        <taxon>Aphis</taxon>
        <taxon>Aphis</taxon>
    </lineage>
</organism>
<dbReference type="Pfam" id="PF05485">
    <property type="entry name" value="THAP"/>
    <property type="match status" value="1"/>
</dbReference>
<dbReference type="AlphaFoldDB" id="A0A6G0W178"/>
<evidence type="ECO:0000256" key="1">
    <source>
        <dbReference type="ARBA" id="ARBA00022723"/>
    </source>
</evidence>
<reference evidence="7 8" key="1">
    <citation type="submission" date="2019-08" db="EMBL/GenBank/DDBJ databases">
        <title>Whole genome of Aphis craccivora.</title>
        <authorList>
            <person name="Voronova N.V."/>
            <person name="Shulinski R.S."/>
            <person name="Bandarenka Y.V."/>
            <person name="Zhorov D.G."/>
            <person name="Warner D."/>
        </authorList>
    </citation>
    <scope>NUCLEOTIDE SEQUENCE [LARGE SCALE GENOMIC DNA]</scope>
    <source>
        <strain evidence="7">180601</strain>
        <tissue evidence="7">Whole Body</tissue>
    </source>
</reference>
<evidence type="ECO:0000313" key="8">
    <source>
        <dbReference type="Proteomes" id="UP000478052"/>
    </source>
</evidence>
<dbReference type="SMART" id="SM00980">
    <property type="entry name" value="THAP"/>
    <property type="match status" value="1"/>
</dbReference>
<dbReference type="GO" id="GO:0008270">
    <property type="term" value="F:zinc ion binding"/>
    <property type="evidence" value="ECO:0007669"/>
    <property type="project" value="UniProtKB-KW"/>
</dbReference>
<keyword evidence="4 5" id="KW-0238">DNA-binding</keyword>
<dbReference type="SUPFAM" id="SSF57716">
    <property type="entry name" value="Glucocorticoid receptor-like (DNA-binding domain)"/>
    <property type="match status" value="1"/>
</dbReference>
<accession>A0A6G0W178</accession>
<dbReference type="InterPro" id="IPR006612">
    <property type="entry name" value="THAP_Znf"/>
</dbReference>
<dbReference type="OrthoDB" id="6778994at2759"/>
<dbReference type="GO" id="GO:0003677">
    <property type="term" value="F:DNA binding"/>
    <property type="evidence" value="ECO:0007669"/>
    <property type="project" value="UniProtKB-UniRule"/>
</dbReference>
<gene>
    <name evidence="7" type="ORF">FWK35_00034485</name>
</gene>
<comment type="caution">
    <text evidence="7">The sequence shown here is derived from an EMBL/GenBank/DDBJ whole genome shotgun (WGS) entry which is preliminary data.</text>
</comment>
<proteinExistence type="predicted"/>
<name>A0A6G0W178_APHCR</name>
<evidence type="ECO:0000313" key="7">
    <source>
        <dbReference type="EMBL" id="KAF0714317.1"/>
    </source>
</evidence>
<protein>
    <submittedName>
        <fullName evidence="7">52 kDa repressor of the inhibitor of the protein kinase-like</fullName>
    </submittedName>
</protein>
<evidence type="ECO:0000256" key="4">
    <source>
        <dbReference type="ARBA" id="ARBA00023125"/>
    </source>
</evidence>
<keyword evidence="3" id="KW-0862">Zinc</keyword>